<dbReference type="GO" id="GO:0020037">
    <property type="term" value="F:heme binding"/>
    <property type="evidence" value="ECO:0007669"/>
    <property type="project" value="InterPro"/>
</dbReference>
<dbReference type="InterPro" id="IPR010255">
    <property type="entry name" value="Haem_peroxidase_sf"/>
</dbReference>
<dbReference type="InterPro" id="IPR019791">
    <property type="entry name" value="Haem_peroxidase_animal"/>
</dbReference>
<comment type="caution">
    <text evidence="9">Lacks conserved residue(s) required for the propagation of feature annotation.</text>
</comment>
<evidence type="ECO:0000256" key="9">
    <source>
        <dbReference type="PROSITE-ProRule" id="PRU00076"/>
    </source>
</evidence>
<accession>E4XXT1</accession>
<comment type="cofactor">
    <cofactor evidence="1">
        <name>heme b</name>
        <dbReference type="ChEBI" id="CHEBI:60344"/>
    </cofactor>
</comment>
<keyword evidence="8" id="KW-0408">Iron</keyword>
<evidence type="ECO:0000256" key="7">
    <source>
        <dbReference type="ARBA" id="ARBA00023180"/>
    </source>
</evidence>
<keyword evidence="12" id="KW-1185">Reference proteome</keyword>
<feature type="binding site" description="axial binding residue" evidence="8">
    <location>
        <position position="78"/>
    </location>
    <ligand>
        <name>heme b</name>
        <dbReference type="ChEBI" id="CHEBI:60344"/>
    </ligand>
    <ligandPart>
        <name>Fe</name>
        <dbReference type="ChEBI" id="CHEBI:18248"/>
    </ligandPart>
</feature>
<proteinExistence type="inferred from homology"/>
<dbReference type="PANTHER" id="PTHR11475">
    <property type="entry name" value="OXIDASE/PEROXIDASE"/>
    <property type="match status" value="1"/>
</dbReference>
<dbReference type="GO" id="GO:0005576">
    <property type="term" value="C:extracellular region"/>
    <property type="evidence" value="ECO:0007669"/>
    <property type="project" value="UniProtKB-SubCell"/>
</dbReference>
<dbReference type="PANTHER" id="PTHR11475:SF4">
    <property type="entry name" value="CHORION PEROXIDASE"/>
    <property type="match status" value="1"/>
</dbReference>
<dbReference type="InterPro" id="IPR037120">
    <property type="entry name" value="Haem_peroxidase_sf_animal"/>
</dbReference>
<keyword evidence="7" id="KW-0325">Glycoprotein</keyword>
<keyword evidence="8" id="KW-0479">Metal-binding</keyword>
<keyword evidence="5" id="KW-0560">Oxidoreductase</keyword>
<dbReference type="SUPFAM" id="SSF57196">
    <property type="entry name" value="EGF/Laminin"/>
    <property type="match status" value="1"/>
</dbReference>
<dbReference type="PROSITE" id="PS50026">
    <property type="entry name" value="EGF_3"/>
    <property type="match status" value="1"/>
</dbReference>
<feature type="disulfide bond" evidence="9">
    <location>
        <begin position="353"/>
        <end position="370"/>
    </location>
</feature>
<reference evidence="11" key="1">
    <citation type="journal article" date="2010" name="Science">
        <title>Plasticity of animal genome architecture unmasked by rapid evolution of a pelagic tunicate.</title>
        <authorList>
            <person name="Denoeud F."/>
            <person name="Henriet S."/>
            <person name="Mungpakdee S."/>
            <person name="Aury J.M."/>
            <person name="Da Silva C."/>
            <person name="Brinkmann H."/>
            <person name="Mikhaleva J."/>
            <person name="Olsen L.C."/>
            <person name="Jubin C."/>
            <person name="Canestro C."/>
            <person name="Bouquet J.M."/>
            <person name="Danks G."/>
            <person name="Poulain J."/>
            <person name="Campsteijn C."/>
            <person name="Adamski M."/>
            <person name="Cross I."/>
            <person name="Yadetie F."/>
            <person name="Muffato M."/>
            <person name="Louis A."/>
            <person name="Butcher S."/>
            <person name="Tsagkogeorga G."/>
            <person name="Konrad A."/>
            <person name="Singh S."/>
            <person name="Jensen M.F."/>
            <person name="Cong E.H."/>
            <person name="Eikeseth-Otteraa H."/>
            <person name="Noel B."/>
            <person name="Anthouard V."/>
            <person name="Porcel B.M."/>
            <person name="Kachouri-Lafond R."/>
            <person name="Nishino A."/>
            <person name="Ugolini M."/>
            <person name="Chourrout P."/>
            <person name="Nishida H."/>
            <person name="Aasland R."/>
            <person name="Huzurbazar S."/>
            <person name="Westhof E."/>
            <person name="Delsuc F."/>
            <person name="Lehrach H."/>
            <person name="Reinhardt R."/>
            <person name="Weissenbach J."/>
            <person name="Roy S.W."/>
            <person name="Artiguenave F."/>
            <person name="Postlethwait J.H."/>
            <person name="Manak J.R."/>
            <person name="Thompson E.M."/>
            <person name="Jaillon O."/>
            <person name="Du Pasquier L."/>
            <person name="Boudinot P."/>
            <person name="Liberles D.A."/>
            <person name="Volff J.N."/>
            <person name="Philippe H."/>
            <person name="Lenhard B."/>
            <person name="Roest Crollius H."/>
            <person name="Wincker P."/>
            <person name="Chourrout D."/>
        </authorList>
    </citation>
    <scope>NUCLEOTIDE SEQUENCE [LARGE SCALE GENOMIC DNA]</scope>
</reference>
<name>E4XXT1_OIKDI</name>
<dbReference type="SUPFAM" id="SSF48113">
    <property type="entry name" value="Heme-dependent peroxidases"/>
    <property type="match status" value="1"/>
</dbReference>
<evidence type="ECO:0000256" key="8">
    <source>
        <dbReference type="PIRSR" id="PIRSR619791-2"/>
    </source>
</evidence>
<evidence type="ECO:0000259" key="10">
    <source>
        <dbReference type="PROSITE" id="PS50026"/>
    </source>
</evidence>
<dbReference type="GO" id="GO:0046872">
    <property type="term" value="F:metal ion binding"/>
    <property type="evidence" value="ECO:0007669"/>
    <property type="project" value="UniProtKB-KW"/>
</dbReference>
<evidence type="ECO:0000256" key="4">
    <source>
        <dbReference type="ARBA" id="ARBA00022525"/>
    </source>
</evidence>
<evidence type="ECO:0000313" key="11">
    <source>
        <dbReference type="EMBL" id="CBY14464.1"/>
    </source>
</evidence>
<dbReference type="InParanoid" id="E4XXT1"/>
<keyword evidence="9" id="KW-1015">Disulfide bond</keyword>
<dbReference type="PROSITE" id="PS50292">
    <property type="entry name" value="PEROXIDASE_3"/>
    <property type="match status" value="1"/>
</dbReference>
<evidence type="ECO:0000256" key="6">
    <source>
        <dbReference type="ARBA" id="ARBA00022617"/>
    </source>
</evidence>
<keyword evidence="4" id="KW-0964">Secreted</keyword>
<organism evidence="11">
    <name type="scientific">Oikopleura dioica</name>
    <name type="common">Tunicate</name>
    <dbReference type="NCBI Taxonomy" id="34765"/>
    <lineage>
        <taxon>Eukaryota</taxon>
        <taxon>Metazoa</taxon>
        <taxon>Chordata</taxon>
        <taxon>Tunicata</taxon>
        <taxon>Appendicularia</taxon>
        <taxon>Copelata</taxon>
        <taxon>Oikopleuridae</taxon>
        <taxon>Oikopleura</taxon>
    </lineage>
</organism>
<dbReference type="AlphaFoldDB" id="E4XXT1"/>
<feature type="disulfide bond" evidence="9">
    <location>
        <begin position="372"/>
        <end position="381"/>
    </location>
</feature>
<keyword evidence="6 8" id="KW-0349">Heme</keyword>
<dbReference type="OrthoDB" id="2204368at2759"/>
<comment type="similarity">
    <text evidence="3">Belongs to the prostaglandin G/H synthase family.</text>
</comment>
<dbReference type="GO" id="GO:0006979">
    <property type="term" value="P:response to oxidative stress"/>
    <property type="evidence" value="ECO:0007669"/>
    <property type="project" value="InterPro"/>
</dbReference>
<evidence type="ECO:0000256" key="1">
    <source>
        <dbReference type="ARBA" id="ARBA00001970"/>
    </source>
</evidence>
<keyword evidence="5" id="KW-0575">Peroxidase</keyword>
<evidence type="ECO:0000256" key="5">
    <source>
        <dbReference type="ARBA" id="ARBA00022559"/>
    </source>
</evidence>
<comment type="subcellular location">
    <subcellularLocation>
        <location evidence="2">Secreted</location>
    </subcellularLocation>
</comment>
<feature type="domain" description="EGF-like" evidence="10">
    <location>
        <begin position="344"/>
        <end position="382"/>
    </location>
</feature>
<dbReference type="GO" id="GO:0004601">
    <property type="term" value="F:peroxidase activity"/>
    <property type="evidence" value="ECO:0007669"/>
    <property type="project" value="UniProtKB-KW"/>
</dbReference>
<dbReference type="Proteomes" id="UP000001307">
    <property type="component" value="Unassembled WGS sequence"/>
</dbReference>
<evidence type="ECO:0000313" key="12">
    <source>
        <dbReference type="Proteomes" id="UP000001307"/>
    </source>
</evidence>
<keyword evidence="9" id="KW-0245">EGF-like domain</keyword>
<evidence type="ECO:0000256" key="2">
    <source>
        <dbReference type="ARBA" id="ARBA00004613"/>
    </source>
</evidence>
<dbReference type="PROSITE" id="PS00022">
    <property type="entry name" value="EGF_1"/>
    <property type="match status" value="1"/>
</dbReference>
<dbReference type="Gene3D" id="1.10.640.10">
    <property type="entry name" value="Haem peroxidase domain superfamily, animal type"/>
    <property type="match status" value="1"/>
</dbReference>
<dbReference type="Pfam" id="PF03098">
    <property type="entry name" value="An_peroxidase"/>
    <property type="match status" value="1"/>
</dbReference>
<dbReference type="InterPro" id="IPR000742">
    <property type="entry name" value="EGF"/>
</dbReference>
<sequence length="407" mass="46576">MLICPARPKSKKSSPASFAVKFIRMVYEEMLPAHYGDENLGLFDNGSLRKLSNLAREDITSGPRIYNEFTTAAFRAAHSRIPKFIKTADDRYNVFNEGHFEDNFFDPHVIHQKGTGDLCRGAYLMENLKISSSFGDSVRNHLLKIKKGQHGMDLFAINIARGRDHGIPGYYKYFEKLQTDPKCKPLYQKWIKSGGLSTTTKKIDKLYEKENGQALYESRDDIDLYVGILLETHLDGADIGPTGACIQMRQFKILKDQEYWFYGKKGFWNAAMKKELIDQFDLATVLCLTDKTMKEVQKEPFIYENDWKATGSTEKCASKRQNLKIIFEKAYRKESPATPFWARKISPCESITCFNNGNCIENEINQQPKCNCIEPHFGEQCEEHPCNEYICEKGGSCSVNKDTQTAE</sequence>
<evidence type="ECO:0000256" key="3">
    <source>
        <dbReference type="ARBA" id="ARBA00008928"/>
    </source>
</evidence>
<dbReference type="EMBL" id="FN653292">
    <property type="protein sequence ID" value="CBY14464.1"/>
    <property type="molecule type" value="Genomic_DNA"/>
</dbReference>
<gene>
    <name evidence="11" type="ORF">GSOID_T00007481001</name>
</gene>
<protein>
    <recommendedName>
        <fullName evidence="10">EGF-like domain-containing protein</fullName>
    </recommendedName>
</protein>